<comment type="subcellular location">
    <subcellularLocation>
        <location evidence="1">Fimbrium</location>
    </subcellularLocation>
</comment>
<evidence type="ECO:0000256" key="4">
    <source>
        <dbReference type="ARBA" id="ARBA00023263"/>
    </source>
</evidence>
<evidence type="ECO:0000259" key="6">
    <source>
        <dbReference type="Pfam" id="PF00419"/>
    </source>
</evidence>
<dbReference type="PANTHER" id="PTHR33420">
    <property type="entry name" value="FIMBRIAL SUBUNIT ELFA-RELATED"/>
    <property type="match status" value="1"/>
</dbReference>
<feature type="chain" id="PRO_5001793486" description="Fimbrial-type adhesion domain-containing protein" evidence="5">
    <location>
        <begin position="28"/>
        <end position="180"/>
    </location>
</feature>
<dbReference type="SUPFAM" id="SSF49401">
    <property type="entry name" value="Bacterial adhesins"/>
    <property type="match status" value="1"/>
</dbReference>
<comment type="similarity">
    <text evidence="2">Belongs to the fimbrial protein family.</text>
</comment>
<dbReference type="Proteomes" id="UP000028602">
    <property type="component" value="Unassembled WGS sequence"/>
</dbReference>
<organism evidence="7 8">
    <name type="scientific">Tatumella ptyseos ATCC 33301</name>
    <dbReference type="NCBI Taxonomy" id="1005995"/>
    <lineage>
        <taxon>Bacteria</taxon>
        <taxon>Pseudomonadati</taxon>
        <taxon>Pseudomonadota</taxon>
        <taxon>Gammaproteobacteria</taxon>
        <taxon>Enterobacterales</taxon>
        <taxon>Erwiniaceae</taxon>
        <taxon>Tatumella</taxon>
    </lineage>
</organism>
<keyword evidence="3 5" id="KW-0732">Signal</keyword>
<keyword evidence="4" id="KW-0281">Fimbrium</keyword>
<gene>
    <name evidence="7" type="ORF">GTPT_1440</name>
</gene>
<evidence type="ECO:0000256" key="1">
    <source>
        <dbReference type="ARBA" id="ARBA00004561"/>
    </source>
</evidence>
<keyword evidence="8" id="KW-1185">Reference proteome</keyword>
<evidence type="ECO:0000313" key="8">
    <source>
        <dbReference type="Proteomes" id="UP000028602"/>
    </source>
</evidence>
<sequence>MRTVFNKKKCFTLLSTTLLMSAMTAHAAKSDSATITISGVVQDTTCQFNTDIYTTTLDSVADTAFKAVGETMSIKEVLVSFTCGSDSTGVKISVAGEVNQDGTDTTAFKDFGGSTGIALRLLASNGSTVLKPSGTSSTSKITLDSNHTGTYTFKAGYVKTADVITPGSFTSVVSLSFNYN</sequence>
<accession>A0A085JHP7</accession>
<protein>
    <recommendedName>
        <fullName evidence="6">Fimbrial-type adhesion domain-containing protein</fullName>
    </recommendedName>
</protein>
<dbReference type="Pfam" id="PF00419">
    <property type="entry name" value="Fimbrial"/>
    <property type="match status" value="1"/>
</dbReference>
<reference evidence="7 8" key="1">
    <citation type="submission" date="2014-05" db="EMBL/GenBank/DDBJ databases">
        <title>ATOL: Assembling a taxonomically balanced genome-scale reconstruction of the evolutionary history of the Enterobacteriaceae.</title>
        <authorList>
            <person name="Plunkett G.III."/>
            <person name="Neeno-Eckwall E.C."/>
            <person name="Glasner J.D."/>
            <person name="Perna N.T."/>
        </authorList>
    </citation>
    <scope>NUCLEOTIDE SEQUENCE [LARGE SCALE GENOMIC DNA]</scope>
    <source>
        <strain evidence="7 8">ATCC 33301</strain>
    </source>
</reference>
<feature type="domain" description="Fimbrial-type adhesion" evidence="6">
    <location>
        <begin position="36"/>
        <end position="179"/>
    </location>
</feature>
<comment type="caution">
    <text evidence="7">The sequence shown here is derived from an EMBL/GenBank/DDBJ whole genome shotgun (WGS) entry which is preliminary data.</text>
</comment>
<evidence type="ECO:0000256" key="5">
    <source>
        <dbReference type="SAM" id="SignalP"/>
    </source>
</evidence>
<feature type="signal peptide" evidence="5">
    <location>
        <begin position="1"/>
        <end position="27"/>
    </location>
</feature>
<dbReference type="Gene3D" id="2.60.40.1090">
    <property type="entry name" value="Fimbrial-type adhesion domain"/>
    <property type="match status" value="1"/>
</dbReference>
<proteinExistence type="inferred from homology"/>
<dbReference type="EMBL" id="JMPR01000027">
    <property type="protein sequence ID" value="KFD19993.1"/>
    <property type="molecule type" value="Genomic_DNA"/>
</dbReference>
<evidence type="ECO:0000313" key="7">
    <source>
        <dbReference type="EMBL" id="KFD19993.1"/>
    </source>
</evidence>
<dbReference type="InterPro" id="IPR036937">
    <property type="entry name" value="Adhesion_dom_fimbrial_sf"/>
</dbReference>
<dbReference type="RefSeq" id="WP_029990863.1">
    <property type="nucleotide sequence ID" value="NZ_ATMJ01000036.1"/>
</dbReference>
<dbReference type="InterPro" id="IPR008966">
    <property type="entry name" value="Adhesion_dom_sf"/>
</dbReference>
<dbReference type="InterPro" id="IPR050263">
    <property type="entry name" value="Bact_Fimbrial_Adh_Pro"/>
</dbReference>
<dbReference type="AlphaFoldDB" id="A0A085JHP7"/>
<dbReference type="PANTHER" id="PTHR33420:SF3">
    <property type="entry name" value="FIMBRIAL SUBUNIT ELFA"/>
    <property type="match status" value="1"/>
</dbReference>
<evidence type="ECO:0000256" key="3">
    <source>
        <dbReference type="ARBA" id="ARBA00022729"/>
    </source>
</evidence>
<evidence type="ECO:0000256" key="2">
    <source>
        <dbReference type="ARBA" id="ARBA00006671"/>
    </source>
</evidence>
<dbReference type="InterPro" id="IPR000259">
    <property type="entry name" value="Adhesion_dom_fimbrial"/>
</dbReference>
<dbReference type="OrthoDB" id="8970968at2"/>
<dbReference type="GO" id="GO:0009289">
    <property type="term" value="C:pilus"/>
    <property type="evidence" value="ECO:0007669"/>
    <property type="project" value="UniProtKB-SubCell"/>
</dbReference>
<dbReference type="GO" id="GO:0043709">
    <property type="term" value="P:cell adhesion involved in single-species biofilm formation"/>
    <property type="evidence" value="ECO:0007669"/>
    <property type="project" value="TreeGrafter"/>
</dbReference>
<name>A0A085JHP7_9GAMM</name>